<gene>
    <name evidence="3" type="ORF">HNR07_001946</name>
</gene>
<name>A0A840W1W7_9ACTN</name>
<accession>A0A840W1W7</accession>
<dbReference type="AlphaFoldDB" id="A0A840W1W7"/>
<reference evidence="3 4" key="1">
    <citation type="submission" date="2020-08" db="EMBL/GenBank/DDBJ databases">
        <title>Sequencing the genomes of 1000 actinobacteria strains.</title>
        <authorList>
            <person name="Klenk H.-P."/>
        </authorList>
    </citation>
    <scope>NUCLEOTIDE SEQUENCE [LARGE SCALE GENOMIC DNA]</scope>
    <source>
        <strain evidence="3 4">DSM 44598</strain>
    </source>
</reference>
<dbReference type="PANTHER" id="PTHR43798:SF31">
    <property type="entry name" value="AB HYDROLASE SUPERFAMILY PROTEIN YCLE"/>
    <property type="match status" value="1"/>
</dbReference>
<dbReference type="Proteomes" id="UP000579647">
    <property type="component" value="Unassembled WGS sequence"/>
</dbReference>
<keyword evidence="1" id="KW-0378">Hydrolase</keyword>
<dbReference type="Pfam" id="PF00561">
    <property type="entry name" value="Abhydrolase_1"/>
    <property type="match status" value="1"/>
</dbReference>
<sequence>MNHLSPSVVSEHVDTDRLRARLLHLDRAGEAVVFVHGNVSSALFWQRTMLALPERYRPLAVDLRGFGDSPREAVDARRGLGDYADDVRALLDALDLDRAHLVGWSMGGGVVTRLLRDTPGRVRSLTLVNPVSPYGFGGTHGVDGALNDPSGAGSGGGCANPDFVSRLAAADRSGEAPTSPRQVLLGAYVRPGWTPEDPADLDTYVESMLSTAVGEAHYPGDVRQGPVWPGVLPGDQGVLNAMSPVHCRLDDLHTIAPKPPIRWIRGADDVIVSDTSLHDLAYLGSIGAVEGWPGADAAPPQPMVAQTRHVLDAYAAAGGAYTEHVVEGAGHSPQIERPEEFLDLLVSGLETADG</sequence>
<organism evidence="3 4">
    <name type="scientific">Nocardiopsis metallicus</name>
    <dbReference type="NCBI Taxonomy" id="179819"/>
    <lineage>
        <taxon>Bacteria</taxon>
        <taxon>Bacillati</taxon>
        <taxon>Actinomycetota</taxon>
        <taxon>Actinomycetes</taxon>
        <taxon>Streptosporangiales</taxon>
        <taxon>Nocardiopsidaceae</taxon>
        <taxon>Nocardiopsis</taxon>
    </lineage>
</organism>
<dbReference type="InterPro" id="IPR029058">
    <property type="entry name" value="AB_hydrolase_fold"/>
</dbReference>
<evidence type="ECO:0000256" key="1">
    <source>
        <dbReference type="ARBA" id="ARBA00022801"/>
    </source>
</evidence>
<dbReference type="PANTHER" id="PTHR43798">
    <property type="entry name" value="MONOACYLGLYCEROL LIPASE"/>
    <property type="match status" value="1"/>
</dbReference>
<protein>
    <submittedName>
        <fullName evidence="3">Pimeloyl-ACP methyl ester carboxylesterase</fullName>
    </submittedName>
</protein>
<comment type="caution">
    <text evidence="3">The sequence shown here is derived from an EMBL/GenBank/DDBJ whole genome shotgun (WGS) entry which is preliminary data.</text>
</comment>
<dbReference type="GO" id="GO:0016020">
    <property type="term" value="C:membrane"/>
    <property type="evidence" value="ECO:0007669"/>
    <property type="project" value="TreeGrafter"/>
</dbReference>
<dbReference type="RefSeq" id="WP_184364438.1">
    <property type="nucleotide sequence ID" value="NZ_BAAAKM010000042.1"/>
</dbReference>
<evidence type="ECO:0000313" key="3">
    <source>
        <dbReference type="EMBL" id="MBB5490809.1"/>
    </source>
</evidence>
<dbReference type="PRINTS" id="PR00111">
    <property type="entry name" value="ABHYDROLASE"/>
</dbReference>
<evidence type="ECO:0000259" key="2">
    <source>
        <dbReference type="Pfam" id="PF00561"/>
    </source>
</evidence>
<proteinExistence type="predicted"/>
<dbReference type="Gene3D" id="3.40.50.1820">
    <property type="entry name" value="alpha/beta hydrolase"/>
    <property type="match status" value="1"/>
</dbReference>
<dbReference type="GO" id="GO:0016787">
    <property type="term" value="F:hydrolase activity"/>
    <property type="evidence" value="ECO:0007669"/>
    <property type="project" value="UniProtKB-KW"/>
</dbReference>
<keyword evidence="4" id="KW-1185">Reference proteome</keyword>
<dbReference type="EMBL" id="JACHDO010000001">
    <property type="protein sequence ID" value="MBB5490809.1"/>
    <property type="molecule type" value="Genomic_DNA"/>
</dbReference>
<evidence type="ECO:0000313" key="4">
    <source>
        <dbReference type="Proteomes" id="UP000579647"/>
    </source>
</evidence>
<dbReference type="InterPro" id="IPR000073">
    <property type="entry name" value="AB_hydrolase_1"/>
</dbReference>
<dbReference type="SUPFAM" id="SSF53474">
    <property type="entry name" value="alpha/beta-Hydrolases"/>
    <property type="match status" value="1"/>
</dbReference>
<feature type="domain" description="AB hydrolase-1" evidence="2">
    <location>
        <begin position="31"/>
        <end position="133"/>
    </location>
</feature>
<dbReference type="InterPro" id="IPR050266">
    <property type="entry name" value="AB_hydrolase_sf"/>
</dbReference>